<evidence type="ECO:0000313" key="1">
    <source>
        <dbReference type="EMBL" id="CAB5058063.1"/>
    </source>
</evidence>
<organism evidence="1">
    <name type="scientific">freshwater metagenome</name>
    <dbReference type="NCBI Taxonomy" id="449393"/>
    <lineage>
        <taxon>unclassified sequences</taxon>
        <taxon>metagenomes</taxon>
        <taxon>ecological metagenomes</taxon>
    </lineage>
</organism>
<sequence>MLNANFLATLCLLSDQIIRLLTYFRCANSQIFCSIHFWKHLHGLILFWRERVHLLALQNPHWDLIPTQPWLLQLLQHQVRNHEILKFLVVLERAMRLLFSIESKSVQHVDFWPDQLPDLAKLNQLHHLAKIQLQLHSNDTSGILH</sequence>
<dbReference type="EMBL" id="CAFBQS010000005">
    <property type="protein sequence ID" value="CAB5058063.1"/>
    <property type="molecule type" value="Genomic_DNA"/>
</dbReference>
<gene>
    <name evidence="1" type="ORF">UFOPK4366_00071</name>
</gene>
<protein>
    <submittedName>
        <fullName evidence="1">Unannotated protein</fullName>
    </submittedName>
</protein>
<name>A0A6J7TWM2_9ZZZZ</name>
<proteinExistence type="predicted"/>
<reference evidence="1" key="1">
    <citation type="submission" date="2020-05" db="EMBL/GenBank/DDBJ databases">
        <authorList>
            <person name="Chiriac C."/>
            <person name="Salcher M."/>
            <person name="Ghai R."/>
            <person name="Kavagutti S V."/>
        </authorList>
    </citation>
    <scope>NUCLEOTIDE SEQUENCE</scope>
</reference>
<dbReference type="AlphaFoldDB" id="A0A6J7TWM2"/>
<accession>A0A6J7TWM2</accession>